<accession>N1QMI3</accession>
<evidence type="ECO:0000313" key="3">
    <source>
        <dbReference type="Proteomes" id="UP000016931"/>
    </source>
</evidence>
<dbReference type="Proteomes" id="UP000016931">
    <property type="component" value="Unassembled WGS sequence"/>
</dbReference>
<protein>
    <submittedName>
        <fullName evidence="2">Uncharacterized protein</fullName>
    </submittedName>
</protein>
<name>N1QMI3_SPHMS</name>
<dbReference type="GeneID" id="27900674"/>
<dbReference type="HOGENOM" id="CLU_774260_0_0_1"/>
<feature type="compositionally biased region" description="Low complexity" evidence="1">
    <location>
        <begin position="330"/>
        <end position="344"/>
    </location>
</feature>
<feature type="region of interest" description="Disordered" evidence="1">
    <location>
        <begin position="160"/>
        <end position="179"/>
    </location>
</feature>
<dbReference type="AlphaFoldDB" id="N1QMI3"/>
<feature type="region of interest" description="Disordered" evidence="1">
    <location>
        <begin position="204"/>
        <end position="358"/>
    </location>
</feature>
<reference evidence="2 3" key="1">
    <citation type="journal article" date="2012" name="PLoS Pathog.">
        <title>Diverse lifestyles and strategies of plant pathogenesis encoded in the genomes of eighteen Dothideomycetes fungi.</title>
        <authorList>
            <person name="Ohm R.A."/>
            <person name="Feau N."/>
            <person name="Henrissat B."/>
            <person name="Schoch C.L."/>
            <person name="Horwitz B.A."/>
            <person name="Barry K.W."/>
            <person name="Condon B.J."/>
            <person name="Copeland A.C."/>
            <person name="Dhillon B."/>
            <person name="Glaser F."/>
            <person name="Hesse C.N."/>
            <person name="Kosti I."/>
            <person name="LaButti K."/>
            <person name="Lindquist E.A."/>
            <person name="Lucas S."/>
            <person name="Salamov A.A."/>
            <person name="Bradshaw R.E."/>
            <person name="Ciuffetti L."/>
            <person name="Hamelin R.C."/>
            <person name="Kema G.H.J."/>
            <person name="Lawrence C."/>
            <person name="Scott J.A."/>
            <person name="Spatafora J.W."/>
            <person name="Turgeon B.G."/>
            <person name="de Wit P.J.G.M."/>
            <person name="Zhong S."/>
            <person name="Goodwin S.B."/>
            <person name="Grigoriev I.V."/>
        </authorList>
    </citation>
    <scope>NUCLEOTIDE SEQUENCE [LARGE SCALE GENOMIC DNA]</scope>
    <source>
        <strain evidence="2 3">SO2202</strain>
    </source>
</reference>
<feature type="compositionally biased region" description="Polar residues" evidence="1">
    <location>
        <begin position="263"/>
        <end position="274"/>
    </location>
</feature>
<sequence length="358" mass="36131">MIVDNGTMPRLRASGTAGLGTTLAYEVQELPDTLTEIKFNVLPMVQAPVWTSGDKGAFFFVPITPGRESVELEETLSTGQPLYQANGEFSATGVFLVDGVPLLKLTGNSSRIVTTEHALAAESSNALSSSADSMNVTEAPAPTHVSPDVQLRWLGRGKPKTTAHATKPVSHAAKPTAGKGGGLLGHLAKGVKSAVGGHGIAMPKTKTQTHHTGKPTATATAHAKTGHGKSIHTAVHEPSGPHPTGGHGSEHSAPHGQQAHGHATQNDTMATPTGVSDLGGGHAQEHSSHPPSKPQSEASGEDGLLGPTSADEVGVAGGDEAGAVGEDEVGAAGEDGVGSASGSENSEATHMEEPGVGL</sequence>
<proteinExistence type="predicted"/>
<feature type="compositionally biased region" description="Low complexity" evidence="1">
    <location>
        <begin position="214"/>
        <end position="223"/>
    </location>
</feature>
<gene>
    <name evidence="2" type="ORF">SEPMUDRAFT_146241</name>
</gene>
<feature type="compositionally biased region" description="Basic and acidic residues" evidence="1">
    <location>
        <begin position="347"/>
        <end position="358"/>
    </location>
</feature>
<evidence type="ECO:0000256" key="1">
    <source>
        <dbReference type="SAM" id="MobiDB-lite"/>
    </source>
</evidence>
<dbReference type="EMBL" id="KB456260">
    <property type="protein sequence ID" value="EMF17153.1"/>
    <property type="molecule type" value="Genomic_DNA"/>
</dbReference>
<organism evidence="2 3">
    <name type="scientific">Sphaerulina musiva (strain SO2202)</name>
    <name type="common">Poplar stem canker fungus</name>
    <name type="synonym">Septoria musiva</name>
    <dbReference type="NCBI Taxonomy" id="692275"/>
    <lineage>
        <taxon>Eukaryota</taxon>
        <taxon>Fungi</taxon>
        <taxon>Dikarya</taxon>
        <taxon>Ascomycota</taxon>
        <taxon>Pezizomycotina</taxon>
        <taxon>Dothideomycetes</taxon>
        <taxon>Dothideomycetidae</taxon>
        <taxon>Mycosphaerellales</taxon>
        <taxon>Mycosphaerellaceae</taxon>
        <taxon>Sphaerulina</taxon>
    </lineage>
</organism>
<keyword evidence="3" id="KW-1185">Reference proteome</keyword>
<evidence type="ECO:0000313" key="2">
    <source>
        <dbReference type="EMBL" id="EMF17153.1"/>
    </source>
</evidence>
<dbReference type="RefSeq" id="XP_016765274.1">
    <property type="nucleotide sequence ID" value="XM_016903537.1"/>
</dbReference>